<feature type="transmembrane region" description="Helical" evidence="3">
    <location>
        <begin position="285"/>
        <end position="302"/>
    </location>
</feature>
<feature type="transmembrane region" description="Helical" evidence="3">
    <location>
        <begin position="408"/>
        <end position="428"/>
    </location>
</feature>
<feature type="coiled-coil region" evidence="1">
    <location>
        <begin position="98"/>
        <end position="139"/>
    </location>
</feature>
<dbReference type="AlphaFoldDB" id="A0AAD5TJF7"/>
<keyword evidence="5" id="KW-1185">Reference proteome</keyword>
<accession>A0AAD5TJF7</accession>
<feature type="transmembrane region" description="Helical" evidence="3">
    <location>
        <begin position="565"/>
        <end position="581"/>
    </location>
</feature>
<feature type="transmembrane region" description="Helical" evidence="3">
    <location>
        <begin position="526"/>
        <end position="545"/>
    </location>
</feature>
<feature type="transmembrane region" description="Helical" evidence="3">
    <location>
        <begin position="474"/>
        <end position="494"/>
    </location>
</feature>
<feature type="region of interest" description="Disordered" evidence="2">
    <location>
        <begin position="147"/>
        <end position="166"/>
    </location>
</feature>
<dbReference type="Pfam" id="PF06772">
    <property type="entry name" value="LtrA"/>
    <property type="match status" value="1"/>
</dbReference>
<feature type="transmembrane region" description="Helical" evidence="3">
    <location>
        <begin position="220"/>
        <end position="241"/>
    </location>
</feature>
<feature type="compositionally biased region" description="Basic and acidic residues" evidence="2">
    <location>
        <begin position="73"/>
        <end position="83"/>
    </location>
</feature>
<feature type="transmembrane region" description="Helical" evidence="3">
    <location>
        <begin position="247"/>
        <end position="264"/>
    </location>
</feature>
<protein>
    <submittedName>
        <fullName evidence="4">Uncharacterized protein</fullName>
    </submittedName>
</protein>
<feature type="compositionally biased region" description="Basic and acidic residues" evidence="2">
    <location>
        <begin position="622"/>
        <end position="633"/>
    </location>
</feature>
<evidence type="ECO:0000256" key="2">
    <source>
        <dbReference type="SAM" id="MobiDB-lite"/>
    </source>
</evidence>
<evidence type="ECO:0000313" key="5">
    <source>
        <dbReference type="Proteomes" id="UP001212152"/>
    </source>
</evidence>
<dbReference type="Proteomes" id="UP001212152">
    <property type="component" value="Unassembled WGS sequence"/>
</dbReference>
<dbReference type="EMBL" id="JADGJQ010000027">
    <property type="protein sequence ID" value="KAJ3178332.1"/>
    <property type="molecule type" value="Genomic_DNA"/>
</dbReference>
<dbReference type="InterPro" id="IPR010640">
    <property type="entry name" value="Low_temperature_requirement_A"/>
</dbReference>
<feature type="transmembrane region" description="Helical" evidence="3">
    <location>
        <begin position="308"/>
        <end position="331"/>
    </location>
</feature>
<organism evidence="4 5">
    <name type="scientific">Geranomyces variabilis</name>
    <dbReference type="NCBI Taxonomy" id="109894"/>
    <lineage>
        <taxon>Eukaryota</taxon>
        <taxon>Fungi</taxon>
        <taxon>Fungi incertae sedis</taxon>
        <taxon>Chytridiomycota</taxon>
        <taxon>Chytridiomycota incertae sedis</taxon>
        <taxon>Chytridiomycetes</taxon>
        <taxon>Spizellomycetales</taxon>
        <taxon>Powellomycetaceae</taxon>
        <taxon>Geranomyces</taxon>
    </lineage>
</organism>
<comment type="caution">
    <text evidence="4">The sequence shown here is derived from an EMBL/GenBank/DDBJ whole genome shotgun (WGS) entry which is preliminary data.</text>
</comment>
<evidence type="ECO:0000256" key="1">
    <source>
        <dbReference type="SAM" id="Coils"/>
    </source>
</evidence>
<evidence type="ECO:0000256" key="3">
    <source>
        <dbReference type="SAM" id="Phobius"/>
    </source>
</evidence>
<keyword evidence="1" id="KW-0175">Coiled coil</keyword>
<name>A0AAD5TJF7_9FUNG</name>
<keyword evidence="3" id="KW-0812">Transmembrane</keyword>
<reference evidence="4" key="1">
    <citation type="submission" date="2020-05" db="EMBL/GenBank/DDBJ databases">
        <title>Phylogenomic resolution of chytrid fungi.</title>
        <authorList>
            <person name="Stajich J.E."/>
            <person name="Amses K."/>
            <person name="Simmons R."/>
            <person name="Seto K."/>
            <person name="Myers J."/>
            <person name="Bonds A."/>
            <person name="Quandt C.A."/>
            <person name="Barry K."/>
            <person name="Liu P."/>
            <person name="Grigoriev I."/>
            <person name="Longcore J.E."/>
            <person name="James T.Y."/>
        </authorList>
    </citation>
    <scope>NUCLEOTIDE SEQUENCE</scope>
    <source>
        <strain evidence="4">JEL0379</strain>
    </source>
</reference>
<keyword evidence="3" id="KW-1133">Transmembrane helix</keyword>
<feature type="transmembrane region" description="Helical" evidence="3">
    <location>
        <begin position="364"/>
        <end position="387"/>
    </location>
</feature>
<proteinExistence type="predicted"/>
<keyword evidence="3" id="KW-0472">Membrane</keyword>
<evidence type="ECO:0000313" key="4">
    <source>
        <dbReference type="EMBL" id="KAJ3178332.1"/>
    </source>
</evidence>
<feature type="region of interest" description="Disordered" evidence="2">
    <location>
        <begin position="622"/>
        <end position="641"/>
    </location>
</feature>
<feature type="transmembrane region" description="Helical" evidence="3">
    <location>
        <begin position="434"/>
        <end position="454"/>
    </location>
</feature>
<gene>
    <name evidence="4" type="ORF">HDU87_003644</name>
</gene>
<feature type="region of interest" description="Disordered" evidence="2">
    <location>
        <begin position="65"/>
        <end position="86"/>
    </location>
</feature>
<dbReference type="PANTHER" id="PTHR36840">
    <property type="entry name" value="BLL5714 PROTEIN"/>
    <property type="match status" value="1"/>
</dbReference>
<dbReference type="PANTHER" id="PTHR36840:SF1">
    <property type="entry name" value="BLL5714 PROTEIN"/>
    <property type="match status" value="1"/>
</dbReference>
<feature type="region of interest" description="Disordered" evidence="2">
    <location>
        <begin position="1"/>
        <end position="45"/>
    </location>
</feature>
<feature type="compositionally biased region" description="Polar residues" evidence="2">
    <location>
        <begin position="147"/>
        <end position="156"/>
    </location>
</feature>
<feature type="transmembrane region" description="Helical" evidence="3">
    <location>
        <begin position="587"/>
        <end position="608"/>
    </location>
</feature>
<sequence length="641" mass="70638">MEGEEDLDGHIAIDVPPTHHVYTPGPGPFRSRRSSRIPSLSGRTSQDEPLVCARVFRTGATQIQVVDTPSDLPSEREKPHSNDGGDVEFCVMGSREHVLALKRKVQELADAARTLEAEKDRARQREEEIADELRSKEGELRRFETMHSGTDGSTLSGGPREHPTVKTFGPIDMEIITESEAGDGDNGGFRQIFWKKPRIRQYIIRHTTLIREAEERTTTWLELFFDLLFAGIVAVLGNAYISAQLSFSLEQFAILFLMSIKPWVDYVMHQNIFASEDVAQRGFTVWIMALVVGLGVNCVNGFSSTHSIFAVFYLLIRFSFAAAYLSYWPLFANFRSSLAQAAIPAAMSAPLYIVSIFYPEHKYVLWWSGIAIDYLLSPCLTLLTRYVDFMPRPVYRLAISIEHLSERNGLFFIIVLAEVMVALFYNSVSSTPDVSYAKAVVGLCLALSLAWLYFDVDGSQQEIHAMRRKAYTGVIWNLAHIPLYGSIVLAGVSLEVMVQATDESGDHAGSSSGAAGNSHAFTIRTYASFFGSLSCVLTCYTIISLTHRSMHAARISKRLRTGTRMAVAICFAALAGAARNAHAPLLSSARCIALAAGALLLLVSLETWSRLGGATRHGETHAELPIDSKKVGPDEGLGVQA</sequence>